<dbReference type="EMBL" id="OV725078">
    <property type="protein sequence ID" value="CAH1393832.1"/>
    <property type="molecule type" value="Genomic_DNA"/>
</dbReference>
<keyword evidence="15" id="KW-1185">Reference proteome</keyword>
<evidence type="ECO:0000256" key="9">
    <source>
        <dbReference type="ARBA" id="ARBA00056975"/>
    </source>
</evidence>
<dbReference type="CDD" id="cd16226">
    <property type="entry name" value="EFh_CREC_Calumenin_like"/>
    <property type="match status" value="1"/>
</dbReference>
<dbReference type="PANTHER" id="PTHR10827">
    <property type="entry name" value="RETICULOCALBIN"/>
    <property type="match status" value="1"/>
</dbReference>
<dbReference type="Pfam" id="PF13499">
    <property type="entry name" value="EF-hand_7"/>
    <property type="match status" value="1"/>
</dbReference>
<dbReference type="PROSITE" id="PS50222">
    <property type="entry name" value="EF_HAND_2"/>
    <property type="match status" value="3"/>
</dbReference>
<gene>
    <name evidence="14" type="ORF">NEZAVI_LOCUS4444</name>
</gene>
<protein>
    <recommendedName>
        <fullName evidence="11">Reticulocalbin-3</fullName>
    </recommendedName>
</protein>
<evidence type="ECO:0000256" key="11">
    <source>
        <dbReference type="ARBA" id="ARBA00072696"/>
    </source>
</evidence>
<feature type="signal peptide" evidence="12">
    <location>
        <begin position="1"/>
        <end position="23"/>
    </location>
</feature>
<dbReference type="GO" id="GO:0015031">
    <property type="term" value="P:protein transport"/>
    <property type="evidence" value="ECO:0007669"/>
    <property type="project" value="UniProtKB-ARBA"/>
</dbReference>
<evidence type="ECO:0000313" key="14">
    <source>
        <dbReference type="EMBL" id="CAH1393832.1"/>
    </source>
</evidence>
<evidence type="ECO:0000259" key="13">
    <source>
        <dbReference type="PROSITE" id="PS50222"/>
    </source>
</evidence>
<keyword evidence="5" id="KW-0256">Endoplasmic reticulum</keyword>
<keyword evidence="2" id="KW-0479">Metal-binding</keyword>
<dbReference type="PROSITE" id="PS00018">
    <property type="entry name" value="EF_HAND_1"/>
    <property type="match status" value="4"/>
</dbReference>
<keyword evidence="6" id="KW-0106">Calcium</keyword>
<organism evidence="14 15">
    <name type="scientific">Nezara viridula</name>
    <name type="common">Southern green stink bug</name>
    <name type="synonym">Cimex viridulus</name>
    <dbReference type="NCBI Taxonomy" id="85310"/>
    <lineage>
        <taxon>Eukaryota</taxon>
        <taxon>Metazoa</taxon>
        <taxon>Ecdysozoa</taxon>
        <taxon>Arthropoda</taxon>
        <taxon>Hexapoda</taxon>
        <taxon>Insecta</taxon>
        <taxon>Pterygota</taxon>
        <taxon>Neoptera</taxon>
        <taxon>Paraneoptera</taxon>
        <taxon>Hemiptera</taxon>
        <taxon>Heteroptera</taxon>
        <taxon>Panheteroptera</taxon>
        <taxon>Pentatomomorpha</taxon>
        <taxon>Pentatomoidea</taxon>
        <taxon>Pentatomidae</taxon>
        <taxon>Pentatominae</taxon>
        <taxon>Nezara</taxon>
    </lineage>
</organism>
<dbReference type="AlphaFoldDB" id="A0A9P0E7S7"/>
<dbReference type="InterPro" id="IPR018247">
    <property type="entry name" value="EF_Hand_1_Ca_BS"/>
</dbReference>
<evidence type="ECO:0000256" key="2">
    <source>
        <dbReference type="ARBA" id="ARBA00022723"/>
    </source>
</evidence>
<proteinExistence type="predicted"/>
<feature type="domain" description="EF-hand" evidence="13">
    <location>
        <begin position="192"/>
        <end position="227"/>
    </location>
</feature>
<dbReference type="Gene3D" id="1.10.238.10">
    <property type="entry name" value="EF-hand"/>
    <property type="match status" value="2"/>
</dbReference>
<keyword evidence="4" id="KW-0677">Repeat</keyword>
<dbReference type="SMART" id="SM00054">
    <property type="entry name" value="EFh"/>
    <property type="match status" value="4"/>
</dbReference>
<name>A0A9P0E7S7_NEZVI</name>
<evidence type="ECO:0000256" key="5">
    <source>
        <dbReference type="ARBA" id="ARBA00022824"/>
    </source>
</evidence>
<sequence length="319" mass="37789">MMHCSKVFTIIELLLLINTNILAEKEEDIKNITPEPHYRQGVHNPEYDHEAFLGEEAKAFNQLSPEESQKRLRLIVKKIDSDKDGFVTHVELKDWIRYTQQKYMRDNVDRTWNMHNPENKDKISWKEYSEQVYGFMKDMDPKELSKDQEGMTYKSLYERDRRRWINADTNGDDLLVKDEFLAFLHPEEIPKMKDLVVLEALEDIDKDKDGKISLSEYIGDMYQSENGDEKPQWVEDEIEHFTKQRDKDGDGFLDENEVKDWIVPQGFDHADAEARHLIFEADENQDQKLTEEEIIDKYDVFVGSQATDFGEVLLRHDEF</sequence>
<dbReference type="InterPro" id="IPR002048">
    <property type="entry name" value="EF_hand_dom"/>
</dbReference>
<evidence type="ECO:0000313" key="15">
    <source>
        <dbReference type="Proteomes" id="UP001152798"/>
    </source>
</evidence>
<keyword evidence="3 12" id="KW-0732">Signal</keyword>
<dbReference type="PANTHER" id="PTHR10827:SF52">
    <property type="entry name" value="IP16409P"/>
    <property type="match status" value="1"/>
</dbReference>
<evidence type="ECO:0000256" key="3">
    <source>
        <dbReference type="ARBA" id="ARBA00022729"/>
    </source>
</evidence>
<dbReference type="OrthoDB" id="293868at2759"/>
<dbReference type="InterPro" id="IPR011992">
    <property type="entry name" value="EF-hand-dom_pair"/>
</dbReference>
<dbReference type="FunFam" id="1.10.238.10:FF:000104">
    <property type="entry name" value="calumenin isoform X1"/>
    <property type="match status" value="1"/>
</dbReference>
<evidence type="ECO:0000256" key="4">
    <source>
        <dbReference type="ARBA" id="ARBA00022737"/>
    </source>
</evidence>
<dbReference type="GO" id="GO:0005509">
    <property type="term" value="F:calcium ion binding"/>
    <property type="evidence" value="ECO:0007669"/>
    <property type="project" value="InterPro"/>
</dbReference>
<dbReference type="Proteomes" id="UP001152798">
    <property type="component" value="Chromosome 2"/>
</dbReference>
<accession>A0A9P0E7S7</accession>
<comment type="function">
    <text evidence="9">Probable molecular chaperone assisting protein biosynthesis and transport in the endoplasmic reticulum. Required for the proper biosynthesis and transport of pulmonary surfactant-associated protein A/SP-A, pulmonary surfactant-associated protein D/SP-D and the lipid transporter ABCA3. By regulating both the proper expression and the degradation through the endoplasmic reticulum-associated protein degradation pathway of these proteins plays a crucial role in pulmonary surfactant homeostasis. Has an anti-fibrotic activity by negatively regulating the secretion of type I and type III collagens. This calcium-binding protein also transiently associates with immature PCSK6 and regulates its secretion.</text>
</comment>
<reference evidence="14" key="1">
    <citation type="submission" date="2022-01" db="EMBL/GenBank/DDBJ databases">
        <authorList>
            <person name="King R."/>
        </authorList>
    </citation>
    <scope>NUCLEOTIDE SEQUENCE</scope>
</reference>
<evidence type="ECO:0000256" key="12">
    <source>
        <dbReference type="SAM" id="SignalP"/>
    </source>
</evidence>
<keyword evidence="7" id="KW-0325">Glycoprotein</keyword>
<dbReference type="SUPFAM" id="SSF47473">
    <property type="entry name" value="EF-hand"/>
    <property type="match status" value="2"/>
</dbReference>
<dbReference type="GO" id="GO:0005788">
    <property type="term" value="C:endoplasmic reticulum lumen"/>
    <property type="evidence" value="ECO:0007669"/>
    <property type="project" value="UniProtKB-SubCell"/>
</dbReference>
<comment type="subcellular location">
    <subcellularLocation>
        <location evidence="1">Endoplasmic reticulum lumen</location>
    </subcellularLocation>
</comment>
<feature type="domain" description="EF-hand" evidence="13">
    <location>
        <begin position="67"/>
        <end position="102"/>
    </location>
</feature>
<evidence type="ECO:0000256" key="6">
    <source>
        <dbReference type="ARBA" id="ARBA00022837"/>
    </source>
</evidence>
<evidence type="ECO:0000256" key="7">
    <source>
        <dbReference type="ARBA" id="ARBA00023180"/>
    </source>
</evidence>
<evidence type="ECO:0000256" key="1">
    <source>
        <dbReference type="ARBA" id="ARBA00004319"/>
    </source>
</evidence>
<feature type="domain" description="EF-hand" evidence="13">
    <location>
        <begin position="233"/>
        <end position="268"/>
    </location>
</feature>
<feature type="chain" id="PRO_5040215298" description="Reticulocalbin-3" evidence="12">
    <location>
        <begin position="24"/>
        <end position="319"/>
    </location>
</feature>
<comment type="subunit">
    <text evidence="10">Interacts with PCSK6 (immature form including the propeptide); probably involved in the maturation and the secretion of PCSK6.</text>
</comment>
<keyword evidence="8" id="KW-0143">Chaperone</keyword>
<evidence type="ECO:0000256" key="8">
    <source>
        <dbReference type="ARBA" id="ARBA00023186"/>
    </source>
</evidence>
<evidence type="ECO:0000256" key="10">
    <source>
        <dbReference type="ARBA" id="ARBA00063143"/>
    </source>
</evidence>